<feature type="region of interest" description="Disordered" evidence="1">
    <location>
        <begin position="2144"/>
        <end position="2180"/>
    </location>
</feature>
<feature type="region of interest" description="Disordered" evidence="1">
    <location>
        <begin position="1420"/>
        <end position="1495"/>
    </location>
</feature>
<feature type="compositionally biased region" description="Basic and acidic residues" evidence="1">
    <location>
        <begin position="1141"/>
        <end position="1159"/>
    </location>
</feature>
<dbReference type="OrthoDB" id="2104158at2759"/>
<keyword evidence="3" id="KW-1185">Reference proteome</keyword>
<gene>
    <name evidence="2" type="ORF">AGOR_G00249440</name>
</gene>
<feature type="region of interest" description="Disordered" evidence="1">
    <location>
        <begin position="2596"/>
        <end position="2624"/>
    </location>
</feature>
<protein>
    <recommendedName>
        <fullName evidence="4">Cilia- and flagella-associated protein 54</fullName>
    </recommendedName>
</protein>
<dbReference type="InterPro" id="IPR027912">
    <property type="entry name" value="CFAP54"/>
</dbReference>
<feature type="compositionally biased region" description="Pro residues" evidence="1">
    <location>
        <begin position="1422"/>
        <end position="1438"/>
    </location>
</feature>
<dbReference type="PANTHER" id="PTHR33487">
    <property type="entry name" value="CILIA- AND FLAGELLA-ASSOCIATED PROTEIN 54"/>
    <property type="match status" value="1"/>
</dbReference>
<feature type="region of interest" description="Disordered" evidence="1">
    <location>
        <begin position="1776"/>
        <end position="1801"/>
    </location>
</feature>
<sequence>MKRVATSPNIDHNSYARGTKILFEIWIKYKTRLPVGCFEEQMLQTADFLSDIKLYRLAIQQGYGRYLQKFGSVGMDKIKDVNHFKKTFFPDGYETDSTGLTFRALQGLSLCSFLLEREREERWDQSRVQRLLDILHFLRIMMQAVLPYESLCWLLYNGSLYIYNICRFLMSLNYSAQVMEYLLWASICLETSIPLLNVRFLTWRATLYCAVCQCYYSCQAGVQAEVFARRALGKVNELAKLQEMTGSPPSTQTQAAFKEATIKLAVMMFKRSVYEPRRRPKGLFRPRQKSNLKEVKMTPWPRSLTERALMELFEGGAAQFLALTEALWDGSLSPLQTGAPEEPEIQEVALELMSAGISILAGVGGSGEVSNEHRLPVHISGIAPHSSSLLDLAKAGDNRVSVEAAVKFVKLLFRYEQWDTFCRLSSTLLNLLQDLEDRPWQRAELELTLLMAMEPMINTQKLKHTSRDGSVEGAAERDRVQGTILMSEEMLALVDTLHSCVCGSAQNIQPDRALVMDVVQFLWLRCKAVFQKVQTGHWDSLRCPSRLENYGKWVQVLSMLSEVACACDLGLSDPVAMADMTLRLAAILESTADPGLKSGRKTATSEDISLGSASSIPHCDVPAIFKRSRPERLQALWEQIDRAVQSVSRGRAHRLPCDSTAMSDTVCLQSPKGEDSESRANGKRRPQDTSSSALFIMDLHLELLAIQHRVYLKLLSICPDCVLQDRIGKNRISRAVFLMQKALLSHGEDQNSPPTKDLLEEAARHLEKVTVEEKKLSTGQAIGGEGKSRVPPAPILLSCTHRCMTFSPGPYALDTQVCWYSLYGREATGISPKARLGDCHLLGTGEEVPTTGQCVLRVEGLEPNRKYVFAVAAYDAQGKMVGGAIGESSRPLLASLPLPLLTTWAHLAQASYRTGHHVVAKRACKELWDYITHNPLSNLGPDCNQERLAQTRLQEQNLTHASPLLQKLLLTSIFIETDIHVQEGALYCDAVIEEGPLILGQRARLAECDRMLVAVDLALWLNDSGAALQGIVGCYGLLAPLIYHQIPFEGVIQVLLKCLAVLLEIPGVLRQKRQTATSESLVHMVACITFYLAKVLRIHGEPHMAAAVIDQGKRLLREATMGVATQAGVSKPLPAGQDVAQEEKEKPQKKTGLEEEGEPNVHLKALEASALQNIPAGTAHHHGNNTQGTGVQELTGQEDSVLIYRVISTDPLQTAFKAVMKMKKKACFLDLALLLLQRALWEGQLEKVLEWGQSILNWLCRRDEGLTGFKRISPAETRGLGGVEDEPKRYTSSVIEYNKKAKVNAVGTDRKKKEPSRKKQLGLLKAQYTEREYGALDTLLTLLPPLLRRTQRRRRLRQVCSDERPGRCHLNLNLALSHVTLLRRSVEQGLPPNLQHSYSHMDPALFSLAHCGVLVSWDSSPQCPPRDPQLPPPSPEPTLQPGSHPPLTRENVKNTSREERAESDAGSEVDTPRTQLTNEHDPSVPAQVSDSPKAVSPSQVLESLNKAVLHFRRAMVLAHRGRLWASLQWVCRSLWDQASAVTMLVERGHTALTLEQLNSALTPLLALATDLLIDMMHRLQLWKLFEGEAEWEELEAKADGTALDLCWLRTLALHSLELLAQQGKWEALAHLALLFNHVTRERYTHMVTPLLVHAQRRLQERILDLGGPPVPQPHFTHTEAITGEKVTCRSYTDTQLLMSGVSPKDGGCSKNGVIMDTSDTEAQKALALALVSVPLDVADTLCCFREAVERRPYVLQSLQHSRTLLQLLLAGTQTSEHLQHKDGSDVPSCQSEGPAAIGPPDLSKEDFSSLDSIYRCPLPPSQLHTVISSYSSTIKYLEANKQNSLRGQALHDLGNLHFYNGNKRAAQSCWSKALDCALQSTGVLGSWDGGSWGAGSTQEVLRQAGLWGCLQGAVLTAKIAQFVLTSDLSQRTHCSLLSALLFKSLLTSSLPHPESDWQYSSYELGTELLPGLDLFSQPSQVHIGTTVSSLEFLCHWLYSSGHYLKALPLLTLYLYCVGTVCRDSKRTAAGRILKVQVLTELGLFGDAVRELDRLRQGERIPQPHCTFSTPETRLTAKRFDTSKPLLEPSNLEAIQELVSCSQDSRLCELYGSRVVSRLILARVQLILALCRSIYHFPEPLGPGSVGEPVDPAGDTPKEPSSPTSENEESPSSEPQLQPISNPLARAEDSPIFLLDPKRGPLTPAKLKALMLAEAAHILTSSLHRIQSVGGDVEELEQAVETMLLLSAVSLKQGRSAYSADMAVSALKLLQDAHLQDGSPRMPLFPSSVLSLPPAQSEQVGVLGADPSDVPQAVEAGERVGKALWLRCRLALLRALVAHIPGTAIHPGVDSSTEASRLLAEGLLEAETWGDHDTRALLLLQGALLHSHRGARQEDSASLLQEAVTLLSGIQGLSSRSTLTLASSALQLSDLSSTDSYSLLMQAQELLLEQLRALGETALIEEDGRVLLTTSLGLKNIYLPQLPLLARAAMRLGQWLAQQAACRAGSDGNQWLSAQRTLDSALQIARASATRDQDLETDILYCKGLVERTLVSLGQWKPQAASETFLHTISVTQPYSHTMQLVRSCYMEMARVYLQQWEQSSSRPQDKQSPTPPPTPKGREHKSAGWQRARVLLDRALTESELQLLHGWICVRAASQVSKASANRTQLCDIKGTNGGPLQSTDTLYLPDFTTNDLLTPCGGLEPMRNLSSLSPEPWAADSECSEVTWVQLERYHSHILNLQRMATQPVAGCVEGLCSLARENTLALRLAQLHTLFSSLLPSYRGCCCPPEPPAALLRPHTAEARPSEAAFPWVCAAKAELCLQWHHPSLDASQEDQNTILLIFAFNRAPLTALNPTALALSELRCGQRWVSLERLREVHAELCSVCMGADVSSPAFSSPKNSRHLEKEATFKPRLKMLQEKTMQCCAKIRALLQVNSDPSDIVEVPFEPSLQNLCDLECCFNPGGGALLSEGGVIQWLGSILL</sequence>
<proteinExistence type="predicted"/>
<comment type="caution">
    <text evidence="2">The sequence shown here is derived from an EMBL/GenBank/DDBJ whole genome shotgun (WGS) entry which is preliminary data.</text>
</comment>
<feature type="compositionally biased region" description="Basic and acidic residues" evidence="1">
    <location>
        <begin position="1450"/>
        <end position="1463"/>
    </location>
</feature>
<reference evidence="2" key="1">
    <citation type="submission" date="2021-01" db="EMBL/GenBank/DDBJ databases">
        <authorList>
            <person name="Zahm M."/>
            <person name="Roques C."/>
            <person name="Cabau C."/>
            <person name="Klopp C."/>
            <person name="Donnadieu C."/>
            <person name="Jouanno E."/>
            <person name="Lampietro C."/>
            <person name="Louis A."/>
            <person name="Herpin A."/>
            <person name="Echchiki A."/>
            <person name="Berthelot C."/>
            <person name="Parey E."/>
            <person name="Roest-Crollius H."/>
            <person name="Braasch I."/>
            <person name="Postlethwait J."/>
            <person name="Bobe J."/>
            <person name="Montfort J."/>
            <person name="Bouchez O."/>
            <person name="Begum T."/>
            <person name="Mejri S."/>
            <person name="Adams A."/>
            <person name="Chen W.-J."/>
            <person name="Guiguen Y."/>
        </authorList>
    </citation>
    <scope>NUCLEOTIDE SEQUENCE</scope>
    <source>
        <tissue evidence="2">Blood</tissue>
    </source>
</reference>
<dbReference type="Pfam" id="PF14858">
    <property type="entry name" value="CFAP54_N"/>
    <property type="match status" value="1"/>
</dbReference>
<evidence type="ECO:0008006" key="4">
    <source>
        <dbReference type="Google" id="ProtNLM"/>
    </source>
</evidence>
<evidence type="ECO:0000256" key="1">
    <source>
        <dbReference type="SAM" id="MobiDB-lite"/>
    </source>
</evidence>
<feature type="region of interest" description="Disordered" evidence="1">
    <location>
        <begin position="1127"/>
        <end position="1159"/>
    </location>
</feature>
<name>A0A8T3CHS9_9TELE</name>
<dbReference type="Proteomes" id="UP000829720">
    <property type="component" value="Unassembled WGS sequence"/>
</dbReference>
<accession>A0A8T3CHS9</accession>
<dbReference type="PANTHER" id="PTHR33487:SF1">
    <property type="entry name" value="CILIA- AND FLAGELLA-ASSOCIATED PROTEIN 54"/>
    <property type="match status" value="1"/>
</dbReference>
<feature type="region of interest" description="Disordered" evidence="1">
    <location>
        <begin position="665"/>
        <end position="689"/>
    </location>
</feature>
<organism evidence="2 3">
    <name type="scientific">Albula goreensis</name>
    <dbReference type="NCBI Taxonomy" id="1534307"/>
    <lineage>
        <taxon>Eukaryota</taxon>
        <taxon>Metazoa</taxon>
        <taxon>Chordata</taxon>
        <taxon>Craniata</taxon>
        <taxon>Vertebrata</taxon>
        <taxon>Euteleostomi</taxon>
        <taxon>Actinopterygii</taxon>
        <taxon>Neopterygii</taxon>
        <taxon>Teleostei</taxon>
        <taxon>Albuliformes</taxon>
        <taxon>Albulidae</taxon>
        <taxon>Albula</taxon>
    </lineage>
</organism>
<feature type="compositionally biased region" description="Polar residues" evidence="1">
    <location>
        <begin position="1486"/>
        <end position="1495"/>
    </location>
</feature>
<dbReference type="EMBL" id="JAERUA010000025">
    <property type="protein sequence ID" value="KAI1882318.1"/>
    <property type="molecule type" value="Genomic_DNA"/>
</dbReference>
<evidence type="ECO:0000313" key="3">
    <source>
        <dbReference type="Proteomes" id="UP000829720"/>
    </source>
</evidence>
<dbReference type="GO" id="GO:0060271">
    <property type="term" value="P:cilium assembly"/>
    <property type="evidence" value="ECO:0007669"/>
    <property type="project" value="TreeGrafter"/>
</dbReference>
<feature type="compositionally biased region" description="Polar residues" evidence="1">
    <location>
        <begin position="2596"/>
        <end position="2608"/>
    </location>
</feature>
<evidence type="ECO:0000313" key="2">
    <source>
        <dbReference type="EMBL" id="KAI1882318.1"/>
    </source>
</evidence>